<proteinExistence type="predicted"/>
<organism evidence="1 2">
    <name type="scientific">Ixodes persulcatus</name>
    <name type="common">Taiga tick</name>
    <dbReference type="NCBI Taxonomy" id="34615"/>
    <lineage>
        <taxon>Eukaryota</taxon>
        <taxon>Metazoa</taxon>
        <taxon>Ecdysozoa</taxon>
        <taxon>Arthropoda</taxon>
        <taxon>Chelicerata</taxon>
        <taxon>Arachnida</taxon>
        <taxon>Acari</taxon>
        <taxon>Parasitiformes</taxon>
        <taxon>Ixodida</taxon>
        <taxon>Ixodoidea</taxon>
        <taxon>Ixodidae</taxon>
        <taxon>Ixodinae</taxon>
        <taxon>Ixodes</taxon>
    </lineage>
</organism>
<feature type="non-terminal residue" evidence="1">
    <location>
        <position position="131"/>
    </location>
</feature>
<dbReference type="EMBL" id="JABSTQ010005305">
    <property type="protein sequence ID" value="KAG0439632.1"/>
    <property type="molecule type" value="Genomic_DNA"/>
</dbReference>
<dbReference type="Proteomes" id="UP000805193">
    <property type="component" value="Unassembled WGS sequence"/>
</dbReference>
<sequence length="131" mass="14738">VDIAGDGRGDVPGFPAKYLTFSLHAAQLKKILHLEHVQVGEVSSSYHGSLALHKSSKHVFLECLEKVKDRGLNVVSLTIDRHVQVAKHMRTEEPAIRHSFYSWHLSKNTENTSWDLGLILHIQQKSGPLRL</sequence>
<comment type="caution">
    <text evidence="1">The sequence shown here is derived from an EMBL/GenBank/DDBJ whole genome shotgun (WGS) entry which is preliminary data.</text>
</comment>
<feature type="non-terminal residue" evidence="1">
    <location>
        <position position="1"/>
    </location>
</feature>
<name>A0AC60QRS3_IXOPE</name>
<evidence type="ECO:0000313" key="2">
    <source>
        <dbReference type="Proteomes" id="UP000805193"/>
    </source>
</evidence>
<keyword evidence="2" id="KW-1185">Reference proteome</keyword>
<accession>A0AC60QRS3</accession>
<protein>
    <submittedName>
        <fullName evidence="1">Uncharacterized protein</fullName>
    </submittedName>
</protein>
<gene>
    <name evidence="1" type="ORF">HPB47_016575</name>
</gene>
<evidence type="ECO:0000313" key="1">
    <source>
        <dbReference type="EMBL" id="KAG0439632.1"/>
    </source>
</evidence>
<reference evidence="1 2" key="1">
    <citation type="journal article" date="2020" name="Cell">
        <title>Large-Scale Comparative Analyses of Tick Genomes Elucidate Their Genetic Diversity and Vector Capacities.</title>
        <authorList>
            <consortium name="Tick Genome and Microbiome Consortium (TIGMIC)"/>
            <person name="Jia N."/>
            <person name="Wang J."/>
            <person name="Shi W."/>
            <person name="Du L."/>
            <person name="Sun Y."/>
            <person name="Zhan W."/>
            <person name="Jiang J.F."/>
            <person name="Wang Q."/>
            <person name="Zhang B."/>
            <person name="Ji P."/>
            <person name="Bell-Sakyi L."/>
            <person name="Cui X.M."/>
            <person name="Yuan T.T."/>
            <person name="Jiang B.G."/>
            <person name="Yang W.F."/>
            <person name="Lam T.T."/>
            <person name="Chang Q.C."/>
            <person name="Ding S.J."/>
            <person name="Wang X.J."/>
            <person name="Zhu J.G."/>
            <person name="Ruan X.D."/>
            <person name="Zhao L."/>
            <person name="Wei J.T."/>
            <person name="Ye R.Z."/>
            <person name="Que T.C."/>
            <person name="Du C.H."/>
            <person name="Zhou Y.H."/>
            <person name="Cheng J.X."/>
            <person name="Dai P.F."/>
            <person name="Guo W.B."/>
            <person name="Han X.H."/>
            <person name="Huang E.J."/>
            <person name="Li L.F."/>
            <person name="Wei W."/>
            <person name="Gao Y.C."/>
            <person name="Liu J.Z."/>
            <person name="Shao H.Z."/>
            <person name="Wang X."/>
            <person name="Wang C.C."/>
            <person name="Yang T.C."/>
            <person name="Huo Q.B."/>
            <person name="Li W."/>
            <person name="Chen H.Y."/>
            <person name="Chen S.E."/>
            <person name="Zhou L.G."/>
            <person name="Ni X.B."/>
            <person name="Tian J.H."/>
            <person name="Sheng Y."/>
            <person name="Liu T."/>
            <person name="Pan Y.S."/>
            <person name="Xia L.Y."/>
            <person name="Li J."/>
            <person name="Zhao F."/>
            <person name="Cao W.C."/>
        </authorList>
    </citation>
    <scope>NUCLEOTIDE SEQUENCE [LARGE SCALE GENOMIC DNA]</scope>
    <source>
        <strain evidence="1">Iper-2018</strain>
    </source>
</reference>